<dbReference type="Proteomes" id="UP000009134">
    <property type="component" value="Chromosome"/>
</dbReference>
<dbReference type="STRING" id="279238.Saro_3087"/>
<sequence length="304" mass="33844">MGFEVRALDGSFGREIVGLDISAAIAPDVAVALKQVWLDHGVLVFRGIGTSPEVQLELSRCFGELEPHPIEKFRLDGYPELILLTNDGGPVGPVYDFAGVATTQRIPWHTDLAFTTTPNAGALLRMVRKVETGGQTGWLDTAAAYDELDQATKDEIADLEAVYLFRAGLEEMRFNRPDGKRLSPRKDNYPDFPPVANPLVWTHPETGRKVLNLSTLNIEYIVGQRDEQGDALIRRLIDHALQPRFQYVHEWENNDMVLWDNRRTMHAAFGHPVDQVRVVHRTTIKGNVAMGRVMPEAAEVGAGA</sequence>
<evidence type="ECO:0000259" key="6">
    <source>
        <dbReference type="Pfam" id="PF02668"/>
    </source>
</evidence>
<name>Q2G3Q1_NOVAD</name>
<dbReference type="Gene3D" id="3.60.130.10">
    <property type="entry name" value="Clavaminate synthase-like"/>
    <property type="match status" value="1"/>
</dbReference>
<dbReference type="InterPro" id="IPR003819">
    <property type="entry name" value="TauD/TfdA-like"/>
</dbReference>
<evidence type="ECO:0000256" key="5">
    <source>
        <dbReference type="ARBA" id="ARBA00023004"/>
    </source>
</evidence>
<dbReference type="EMBL" id="CP000248">
    <property type="protein sequence ID" value="ABD27522.1"/>
    <property type="molecule type" value="Genomic_DNA"/>
</dbReference>
<keyword evidence="8" id="KW-1185">Reference proteome</keyword>
<protein>
    <submittedName>
        <fullName evidence="7">Taurine catabolism dioxygenase TauD/TfdA</fullName>
    </submittedName>
</protein>
<evidence type="ECO:0000256" key="3">
    <source>
        <dbReference type="ARBA" id="ARBA00022964"/>
    </source>
</evidence>
<dbReference type="GO" id="GO:0000908">
    <property type="term" value="F:taurine dioxygenase activity"/>
    <property type="evidence" value="ECO:0007669"/>
    <property type="project" value="TreeGrafter"/>
</dbReference>
<keyword evidence="5" id="KW-0408">Iron</keyword>
<keyword evidence="4" id="KW-0560">Oxidoreductase</keyword>
<dbReference type="PANTHER" id="PTHR30468:SF1">
    <property type="entry name" value="ALPHA-KETOGLUTARATE-DEPENDENT SULFONATE DIOXYGENASE"/>
    <property type="match status" value="1"/>
</dbReference>
<gene>
    <name evidence="7" type="ordered locus">Saro_3087</name>
</gene>
<keyword evidence="2" id="KW-0479">Metal-binding</keyword>
<evidence type="ECO:0000256" key="1">
    <source>
        <dbReference type="ARBA" id="ARBA00005896"/>
    </source>
</evidence>
<feature type="domain" description="TauD/TfdA-like" evidence="6">
    <location>
        <begin position="4"/>
        <end position="283"/>
    </location>
</feature>
<reference evidence="8" key="1">
    <citation type="submission" date="2006-01" db="EMBL/GenBank/DDBJ databases">
        <title>Complete sequence of Novosphingobium aromaticivorans DSM 12444.</title>
        <authorList>
            <consortium name="US DOE Joint Genome Institute"/>
            <person name="Copeland A."/>
            <person name="Lucas S."/>
            <person name="Lapidus A."/>
            <person name="Barry K."/>
            <person name="Detter J.C."/>
            <person name="Glavina T."/>
            <person name="Hammon N."/>
            <person name="Israni S."/>
            <person name="Pitluck S."/>
            <person name="Chain P."/>
            <person name="Malfatti S."/>
            <person name="Shin M."/>
            <person name="Vergez L."/>
            <person name="Schmutz J."/>
            <person name="Larimer F."/>
            <person name="Land M."/>
            <person name="Kyrpides N."/>
            <person name="Ivanova N."/>
            <person name="Fredrickson J."/>
            <person name="Balkwill D."/>
            <person name="Romine M.F."/>
            <person name="Richardson P."/>
        </authorList>
    </citation>
    <scope>NUCLEOTIDE SEQUENCE [LARGE SCALE GENOMIC DNA]</scope>
    <source>
        <strain evidence="8">ATCC 700278 / DSM 12444 / CCUG 56034 / CIP 105152 / NBRC 16084 / F199</strain>
    </source>
</reference>
<dbReference type="KEGG" id="nar:Saro_3087"/>
<dbReference type="GO" id="GO:0006790">
    <property type="term" value="P:sulfur compound metabolic process"/>
    <property type="evidence" value="ECO:0007669"/>
    <property type="project" value="TreeGrafter"/>
</dbReference>
<dbReference type="GO" id="GO:0005737">
    <property type="term" value="C:cytoplasm"/>
    <property type="evidence" value="ECO:0007669"/>
    <property type="project" value="TreeGrafter"/>
</dbReference>
<dbReference type="PANTHER" id="PTHR30468">
    <property type="entry name" value="ALPHA-KETOGLUTARATE-DEPENDENT SULFONATE DIOXYGENASE"/>
    <property type="match status" value="1"/>
</dbReference>
<dbReference type="AlphaFoldDB" id="Q2G3Q1"/>
<comment type="similarity">
    <text evidence="1">Belongs to the TfdA dioxygenase family.</text>
</comment>
<dbReference type="GO" id="GO:0046872">
    <property type="term" value="F:metal ion binding"/>
    <property type="evidence" value="ECO:0007669"/>
    <property type="project" value="UniProtKB-KW"/>
</dbReference>
<evidence type="ECO:0000313" key="7">
    <source>
        <dbReference type="EMBL" id="ABD27522.1"/>
    </source>
</evidence>
<dbReference type="eggNOG" id="COG2175">
    <property type="taxonomic scope" value="Bacteria"/>
</dbReference>
<dbReference type="Pfam" id="PF02668">
    <property type="entry name" value="TauD"/>
    <property type="match status" value="1"/>
</dbReference>
<evidence type="ECO:0000313" key="8">
    <source>
        <dbReference type="Proteomes" id="UP000009134"/>
    </source>
</evidence>
<proteinExistence type="inferred from homology"/>
<dbReference type="InterPro" id="IPR051323">
    <property type="entry name" value="AtsK-like"/>
</dbReference>
<dbReference type="SUPFAM" id="SSF51197">
    <property type="entry name" value="Clavaminate synthase-like"/>
    <property type="match status" value="1"/>
</dbReference>
<evidence type="ECO:0000256" key="4">
    <source>
        <dbReference type="ARBA" id="ARBA00023002"/>
    </source>
</evidence>
<evidence type="ECO:0000256" key="2">
    <source>
        <dbReference type="ARBA" id="ARBA00022723"/>
    </source>
</evidence>
<keyword evidence="3 7" id="KW-0223">Dioxygenase</keyword>
<accession>Q2G3Q1</accession>
<dbReference type="InterPro" id="IPR042098">
    <property type="entry name" value="TauD-like_sf"/>
</dbReference>
<organism evidence="7 8">
    <name type="scientific">Novosphingobium aromaticivorans (strain ATCC 700278 / DSM 12444 / CCUG 56034 / CIP 105152 / NBRC 16084 / F199)</name>
    <dbReference type="NCBI Taxonomy" id="279238"/>
    <lineage>
        <taxon>Bacteria</taxon>
        <taxon>Pseudomonadati</taxon>
        <taxon>Pseudomonadota</taxon>
        <taxon>Alphaproteobacteria</taxon>
        <taxon>Sphingomonadales</taxon>
        <taxon>Sphingomonadaceae</taxon>
        <taxon>Novosphingobium</taxon>
    </lineage>
</organism>
<dbReference type="HOGENOM" id="CLU_036005_2_1_5"/>